<accession>A0ABR8G070</accession>
<feature type="region of interest" description="Disordered" evidence="1">
    <location>
        <begin position="265"/>
        <end position="285"/>
    </location>
</feature>
<dbReference type="EMBL" id="JACJTB010000029">
    <property type="protein sequence ID" value="MBD2596602.1"/>
    <property type="molecule type" value="Genomic_DNA"/>
</dbReference>
<name>A0ABR8G070_9NOSO</name>
<keyword evidence="2" id="KW-0472">Membrane</keyword>
<keyword evidence="2" id="KW-0812">Transmembrane</keyword>
<keyword evidence="4" id="KW-1185">Reference proteome</keyword>
<dbReference type="Proteomes" id="UP000603457">
    <property type="component" value="Unassembled WGS sequence"/>
</dbReference>
<reference evidence="3 4" key="1">
    <citation type="journal article" date="2020" name="ISME J.">
        <title>Comparative genomics reveals insights into cyanobacterial evolution and habitat adaptation.</title>
        <authorList>
            <person name="Chen M.Y."/>
            <person name="Teng W.K."/>
            <person name="Zhao L."/>
            <person name="Hu C.X."/>
            <person name="Zhou Y.K."/>
            <person name="Han B.P."/>
            <person name="Song L.R."/>
            <person name="Shu W.S."/>
        </authorList>
    </citation>
    <scope>NUCLEOTIDE SEQUENCE [LARGE SCALE GENOMIC DNA]</scope>
    <source>
        <strain evidence="3 4">FACHB-130</strain>
    </source>
</reference>
<organism evidence="3 4">
    <name type="scientific">Nostoc spongiaeforme FACHB-130</name>
    <dbReference type="NCBI Taxonomy" id="1357510"/>
    <lineage>
        <taxon>Bacteria</taxon>
        <taxon>Bacillati</taxon>
        <taxon>Cyanobacteriota</taxon>
        <taxon>Cyanophyceae</taxon>
        <taxon>Nostocales</taxon>
        <taxon>Nostocaceae</taxon>
        <taxon>Nostoc</taxon>
    </lineage>
</organism>
<evidence type="ECO:0000313" key="4">
    <source>
        <dbReference type="Proteomes" id="UP000603457"/>
    </source>
</evidence>
<gene>
    <name evidence="3" type="ORF">H6G74_20025</name>
</gene>
<keyword evidence="2" id="KW-1133">Transmembrane helix</keyword>
<feature type="transmembrane region" description="Helical" evidence="2">
    <location>
        <begin position="51"/>
        <end position="71"/>
    </location>
</feature>
<proteinExistence type="predicted"/>
<evidence type="ECO:0000313" key="3">
    <source>
        <dbReference type="EMBL" id="MBD2596602.1"/>
    </source>
</evidence>
<sequence length="285" mass="32425">MENQKPVDADNLLPSEQPIQPEIAETGTLCKTQQQNLNAQTAKSKLSVSDWLNIFQMLALVCAGVWTVFIFTRFEERDKQVASQISELSLQKSKLEIEQMNAIPLSSIQKINIEEITQTNPKSQKRFRVIYTPYFTNKSSRQIEITTASIRVFFRKKEEYNRRVIEIPSLIELDNLKKWEEVLSKAYIIEEKWTPDAKVLTRDGKEISAFKGGLSSVLERGETSHGSLSLIVQGREEDFIGFRLEIGINDNGSAAERVFESTQETLLAPGEYSDSPEINENDSNK</sequence>
<protein>
    <submittedName>
        <fullName evidence="3">Uncharacterized protein</fullName>
    </submittedName>
</protein>
<evidence type="ECO:0000256" key="2">
    <source>
        <dbReference type="SAM" id="Phobius"/>
    </source>
</evidence>
<comment type="caution">
    <text evidence="3">The sequence shown here is derived from an EMBL/GenBank/DDBJ whole genome shotgun (WGS) entry which is preliminary data.</text>
</comment>
<dbReference type="RefSeq" id="WP_190969323.1">
    <property type="nucleotide sequence ID" value="NZ_JACJTB010000029.1"/>
</dbReference>
<evidence type="ECO:0000256" key="1">
    <source>
        <dbReference type="SAM" id="MobiDB-lite"/>
    </source>
</evidence>